<feature type="region of interest" description="Disordered" evidence="2">
    <location>
        <begin position="2077"/>
        <end position="2442"/>
    </location>
</feature>
<proteinExistence type="predicted"/>
<feature type="compositionally biased region" description="Polar residues" evidence="2">
    <location>
        <begin position="1851"/>
        <end position="1863"/>
    </location>
</feature>
<organism evidence="3 4">
    <name type="scientific">Gomphillus americanus</name>
    <dbReference type="NCBI Taxonomy" id="1940652"/>
    <lineage>
        <taxon>Eukaryota</taxon>
        <taxon>Fungi</taxon>
        <taxon>Dikarya</taxon>
        <taxon>Ascomycota</taxon>
        <taxon>Pezizomycotina</taxon>
        <taxon>Lecanoromycetes</taxon>
        <taxon>OSLEUM clade</taxon>
        <taxon>Ostropomycetidae</taxon>
        <taxon>Ostropales</taxon>
        <taxon>Graphidaceae</taxon>
        <taxon>Gomphilloideae</taxon>
        <taxon>Gomphillus</taxon>
    </lineage>
</organism>
<feature type="coiled-coil region" evidence="1">
    <location>
        <begin position="3031"/>
        <end position="3155"/>
    </location>
</feature>
<feature type="region of interest" description="Disordered" evidence="2">
    <location>
        <begin position="537"/>
        <end position="615"/>
    </location>
</feature>
<feature type="compositionally biased region" description="Basic and acidic residues" evidence="2">
    <location>
        <begin position="395"/>
        <end position="404"/>
    </location>
</feature>
<feature type="region of interest" description="Disordered" evidence="2">
    <location>
        <begin position="2591"/>
        <end position="2612"/>
    </location>
</feature>
<feature type="compositionally biased region" description="Polar residues" evidence="2">
    <location>
        <begin position="561"/>
        <end position="583"/>
    </location>
</feature>
<accession>A0A8H3EDC7</accession>
<feature type="compositionally biased region" description="Polar residues" evidence="2">
    <location>
        <begin position="1334"/>
        <end position="1346"/>
    </location>
</feature>
<feature type="compositionally biased region" description="Basic and acidic residues" evidence="2">
    <location>
        <begin position="2408"/>
        <end position="2426"/>
    </location>
</feature>
<feature type="compositionally biased region" description="Polar residues" evidence="2">
    <location>
        <begin position="1489"/>
        <end position="1501"/>
    </location>
</feature>
<feature type="compositionally biased region" description="Basic and acidic residues" evidence="2">
    <location>
        <begin position="1531"/>
        <end position="1540"/>
    </location>
</feature>
<feature type="compositionally biased region" description="Basic and acidic residues" evidence="2">
    <location>
        <begin position="1897"/>
        <end position="1918"/>
    </location>
</feature>
<feature type="compositionally biased region" description="Low complexity" evidence="2">
    <location>
        <begin position="84"/>
        <end position="97"/>
    </location>
</feature>
<feature type="compositionally biased region" description="Polar residues" evidence="2">
    <location>
        <begin position="2342"/>
        <end position="2353"/>
    </location>
</feature>
<dbReference type="OrthoDB" id="5365701at2759"/>
<feature type="compositionally biased region" description="Basic residues" evidence="2">
    <location>
        <begin position="1113"/>
        <end position="1123"/>
    </location>
</feature>
<feature type="region of interest" description="Disordered" evidence="2">
    <location>
        <begin position="1"/>
        <end position="137"/>
    </location>
</feature>
<name>A0A8H3EDC7_9LECA</name>
<feature type="compositionally biased region" description="Polar residues" evidence="2">
    <location>
        <begin position="1663"/>
        <end position="1672"/>
    </location>
</feature>
<feature type="region of interest" description="Disordered" evidence="2">
    <location>
        <begin position="1234"/>
        <end position="1425"/>
    </location>
</feature>
<feature type="region of interest" description="Disordered" evidence="2">
    <location>
        <begin position="395"/>
        <end position="414"/>
    </location>
</feature>
<protein>
    <submittedName>
        <fullName evidence="3">Uncharacterized protein</fullName>
    </submittedName>
</protein>
<feature type="compositionally biased region" description="Basic and acidic residues" evidence="2">
    <location>
        <begin position="1720"/>
        <end position="1742"/>
    </location>
</feature>
<feature type="compositionally biased region" description="Basic and acidic residues" evidence="2">
    <location>
        <begin position="2763"/>
        <end position="2777"/>
    </location>
</feature>
<feature type="compositionally biased region" description="Low complexity" evidence="2">
    <location>
        <begin position="163"/>
        <end position="177"/>
    </location>
</feature>
<feature type="non-terminal residue" evidence="3">
    <location>
        <position position="1"/>
    </location>
</feature>
<keyword evidence="4" id="KW-1185">Reference proteome</keyword>
<feature type="compositionally biased region" description="Basic and acidic residues" evidence="2">
    <location>
        <begin position="2327"/>
        <end position="2336"/>
    </location>
</feature>
<feature type="compositionally biased region" description="Low complexity" evidence="2">
    <location>
        <begin position="105"/>
        <end position="126"/>
    </location>
</feature>
<feature type="region of interest" description="Disordered" evidence="2">
    <location>
        <begin position="243"/>
        <end position="274"/>
    </location>
</feature>
<evidence type="ECO:0000256" key="1">
    <source>
        <dbReference type="SAM" id="Coils"/>
    </source>
</evidence>
<evidence type="ECO:0000256" key="2">
    <source>
        <dbReference type="SAM" id="MobiDB-lite"/>
    </source>
</evidence>
<feature type="compositionally biased region" description="Basic residues" evidence="2">
    <location>
        <begin position="1374"/>
        <end position="1383"/>
    </location>
</feature>
<feature type="compositionally biased region" description="Basic residues" evidence="2">
    <location>
        <begin position="929"/>
        <end position="938"/>
    </location>
</feature>
<feature type="compositionally biased region" description="Polar residues" evidence="2">
    <location>
        <begin position="1949"/>
        <end position="1981"/>
    </location>
</feature>
<dbReference type="InterPro" id="IPR053268">
    <property type="entry name" value="Woronin_anchor"/>
</dbReference>
<feature type="compositionally biased region" description="Basic and acidic residues" evidence="2">
    <location>
        <begin position="543"/>
        <end position="557"/>
    </location>
</feature>
<dbReference type="PANTHER" id="PTHR40641">
    <property type="entry name" value="INVOLUCRIN REPEAT PROTEIN (AFU_ORTHOLOGUE AFUA_2G08060)"/>
    <property type="match status" value="1"/>
</dbReference>
<feature type="region of interest" description="Disordered" evidence="2">
    <location>
        <begin position="2819"/>
        <end position="2856"/>
    </location>
</feature>
<feature type="compositionally biased region" description="Polar residues" evidence="2">
    <location>
        <begin position="2397"/>
        <end position="2407"/>
    </location>
</feature>
<feature type="compositionally biased region" description="Basic residues" evidence="2">
    <location>
        <begin position="859"/>
        <end position="870"/>
    </location>
</feature>
<feature type="region of interest" description="Disordered" evidence="2">
    <location>
        <begin position="155"/>
        <end position="197"/>
    </location>
</feature>
<feature type="region of interest" description="Disordered" evidence="2">
    <location>
        <begin position="1589"/>
        <end position="1614"/>
    </location>
</feature>
<feature type="compositionally biased region" description="Polar residues" evidence="2">
    <location>
        <begin position="1770"/>
        <end position="1785"/>
    </location>
</feature>
<feature type="compositionally biased region" description="Basic residues" evidence="2">
    <location>
        <begin position="1465"/>
        <end position="1474"/>
    </location>
</feature>
<feature type="compositionally biased region" description="Basic and acidic residues" evidence="2">
    <location>
        <begin position="1800"/>
        <end position="1836"/>
    </location>
</feature>
<keyword evidence="1" id="KW-0175">Coiled coil</keyword>
<feature type="compositionally biased region" description="Polar residues" evidence="2">
    <location>
        <begin position="2745"/>
        <end position="2755"/>
    </location>
</feature>
<feature type="compositionally biased region" description="Polar residues" evidence="2">
    <location>
        <begin position="2302"/>
        <end position="2315"/>
    </location>
</feature>
<dbReference type="PANTHER" id="PTHR40641:SF2">
    <property type="entry name" value="INVOLUCRIN REPEAT PROTEIN"/>
    <property type="match status" value="1"/>
</dbReference>
<feature type="region of interest" description="Disordered" evidence="2">
    <location>
        <begin position="982"/>
        <end position="1048"/>
    </location>
</feature>
<feature type="region of interest" description="Disordered" evidence="2">
    <location>
        <begin position="698"/>
        <end position="874"/>
    </location>
</feature>
<dbReference type="Proteomes" id="UP000664169">
    <property type="component" value="Unassembled WGS sequence"/>
</dbReference>
<feature type="compositionally biased region" description="Basic residues" evidence="2">
    <location>
        <begin position="1541"/>
        <end position="1553"/>
    </location>
</feature>
<feature type="compositionally biased region" description="Polar residues" evidence="2">
    <location>
        <begin position="1257"/>
        <end position="1270"/>
    </location>
</feature>
<feature type="region of interest" description="Disordered" evidence="2">
    <location>
        <begin position="1442"/>
        <end position="1513"/>
    </location>
</feature>
<feature type="compositionally biased region" description="Polar residues" evidence="2">
    <location>
        <begin position="805"/>
        <end position="820"/>
    </location>
</feature>
<evidence type="ECO:0000313" key="4">
    <source>
        <dbReference type="Proteomes" id="UP000664169"/>
    </source>
</evidence>
<feature type="region of interest" description="Disordered" evidence="2">
    <location>
        <begin position="432"/>
        <end position="468"/>
    </location>
</feature>
<feature type="compositionally biased region" description="Basic residues" evidence="2">
    <location>
        <begin position="2207"/>
        <end position="2219"/>
    </location>
</feature>
<feature type="compositionally biased region" description="Basic and acidic residues" evidence="2">
    <location>
        <begin position="1645"/>
        <end position="1654"/>
    </location>
</feature>
<feature type="compositionally biased region" description="Polar residues" evidence="2">
    <location>
        <begin position="1068"/>
        <end position="1079"/>
    </location>
</feature>
<feature type="region of interest" description="Disordered" evidence="2">
    <location>
        <begin position="2468"/>
        <end position="2571"/>
    </location>
</feature>
<feature type="compositionally biased region" description="Basic and acidic residues" evidence="2">
    <location>
        <begin position="1024"/>
        <end position="1044"/>
    </location>
</feature>
<feature type="region of interest" description="Disordered" evidence="2">
    <location>
        <begin position="2890"/>
        <end position="2941"/>
    </location>
</feature>
<gene>
    <name evidence="3" type="ORF">GOMPHAMPRED_000118</name>
</gene>
<feature type="compositionally biased region" description="Acidic residues" evidence="2">
    <location>
        <begin position="24"/>
        <end position="37"/>
    </location>
</feature>
<feature type="region of interest" description="Disordered" evidence="2">
    <location>
        <begin position="1530"/>
        <end position="1576"/>
    </location>
</feature>
<feature type="compositionally biased region" description="Polar residues" evidence="2">
    <location>
        <begin position="2132"/>
        <end position="2146"/>
    </location>
</feature>
<feature type="compositionally biased region" description="Basic and acidic residues" evidence="2">
    <location>
        <begin position="2024"/>
        <end position="2037"/>
    </location>
</feature>
<feature type="compositionally biased region" description="Polar residues" evidence="2">
    <location>
        <begin position="2240"/>
        <end position="2255"/>
    </location>
</feature>
<feature type="compositionally biased region" description="Polar residues" evidence="2">
    <location>
        <begin position="1300"/>
        <end position="1312"/>
    </location>
</feature>
<feature type="region of interest" description="Disordered" evidence="2">
    <location>
        <begin position="1641"/>
        <end position="2044"/>
    </location>
</feature>
<feature type="compositionally biased region" description="Basic and acidic residues" evidence="2">
    <location>
        <begin position="455"/>
        <end position="468"/>
    </location>
</feature>
<feature type="compositionally biased region" description="Basic and acidic residues" evidence="2">
    <location>
        <begin position="1"/>
        <end position="23"/>
    </location>
</feature>
<feature type="compositionally biased region" description="Polar residues" evidence="2">
    <location>
        <begin position="600"/>
        <end position="615"/>
    </location>
</feature>
<feature type="region of interest" description="Disordered" evidence="2">
    <location>
        <begin position="1063"/>
        <end position="1173"/>
    </location>
</feature>
<feature type="compositionally biased region" description="Basic and acidic residues" evidence="2">
    <location>
        <begin position="1982"/>
        <end position="1994"/>
    </location>
</feature>
<feature type="region of interest" description="Disordered" evidence="2">
    <location>
        <begin position="292"/>
        <end position="372"/>
    </location>
</feature>
<sequence>DDYDQLDKQSFLDERREKLKPPDTDLDYQDQSQDETDPGFRQYSDAISSVERPSTPPKIDWINDDAFTPKGTERLPSQLSIIQSSTSDPPATPSPTAVPLIFRKPPSATSGARPSSTSSSPALTTPKSRKSRPASIEFRSNEFRPLWLVSQYGPKQEVDPEEVLPSLPSSHSNSRSSSVHEDDQENTGILKNKFPDNSIDVATSFASEDILDSGQITPTATTYNSKREQDLLDEARHEAVARELEWVQRTDPEAKRKSQEYPGSASTPTRKTAADSGLAVLTGITAAAAVHNIPKSKERQGDTFQDASKSPVAVLSDEAGKDVPPNSGSGKHTTLRKQHRDDDEDIMVQESLSEGPPPIPTLMSTEPSNHPARAQDEILPKSYEKNIIDDGVQKFEDPKSEFSPEHTIVAPKTDLDKSVPNVELSPILSASTGNFAPTLDSRENAPTLGQVDSPSRQHDVSIDHRDETTPIGAATIALSEEGDKFLPKGHPVVESDVGESLASFSSLNSPRVKGRELAENTVSGLVVRDVNTTIEHTSPVKEAISEDTRQAEPDTFERSIGSPNNNAKTDEQAWSSKSKTMVTAPNDDSETSTREKVTDTDPSQQNDLVSSQPENFNEGKALGLIAGIAGAAAIGDAVTARSLNIDSPTEQETGPADEWNSSWTNKKGKKKKKRADSNWIEQSQGAEDLAIEDSLEKQQLQQALIGSSTESSKRKSVTFLDNPVSGEHYVTTHDRDASADEAEFSLVVSDSNPDQVHKEIISSNSEDSDPEQPSVEEMVTDELPERVDSHETGLLTENKIEAETSRLSTRESISSPSDQLKFSDHVVDPLPKHSSDSSDVLLVGQTDPPHDEYSQYTGKKSKKSKGKKKKQEGSIFAIDKEASAVPLESQTAIEKNLQDSQDPMQLDENAGISETADQAYMEVDFPKSNSKKNKRLMKQQRSMAWENEPSFDVIDEPTANLPEKLGSTATDNAYAVGVLSTAKDIQPSQDASFETKTKKQKKKNRQSYSWDPVDEPDTEMESSSLKDKILPDDSHMKSGSKEFPEDLDAVEDPLLQIVLQTVEKQESLDANENQITASSDKSDAATPLPTNEDLASGPVPETPAAEESFLERGKKKKKGKKKSSSFSWMDEPELENSARELETGDEVVAGAPETKPLPIKTSADTLDDDQGTAVGPAIALDTHASSYNDGLDLLHQKEDRIEEEGHQASIRELPMPVEGAQPELAAHDGLHIVDVEQEPRTAAPTQVPKHDIEQPADESTSQDYLSSTRELSADKTALTSLSQDGDQYHQDANPLGLGQDTYNNISRSNADQASKHTELDATQAEQISMHADTVETQQDSATNKVTSEPVGPELSTTASNIAEDDWGFDSKTSRKDKKKKKKQQSFQASTWIDDEVTADPAILETNVDRDEPIDTPADVSTKEPIFETARLTSAVIDEVAGEDYDPANRDIAPAAEDEVWATPTKKSKKNKKGRQTRDWDPDVVDSPAEDSSLTRYSTADTSEGRALGEDGYAGDNVNLAYLEDNLQTESRIYHQEEDSKKSRKAAKGKKKGKKVDLSMWEEEPMKTGPIEDQLNPQAVQQEIVDQEELMEKPQHMKTATDPGEDTVDTSTTPQVTTGILSSAAIALPLAITAAEAEKAAPAIDEIEHNQQHINEDDEPRVETATSASQMGSLGQRLDAVSGTEADPTTLYDQKTEPQAQPFHENIKPEQAETKLPLADAEDKPIARSEETDLPAIDEKEAEFQQSKSSKKKKKNKKKLFAWEPEAEDTLATSASDSLGLQATSPSIESEEASAIAAGVPDEREAEAITPHSREIVARTDESHIRLSPDEDKDSTHVHAATPWNAGDLSEQADSSRAVSSPSATVLVHQPQDNINVGNLASTDSHDFSARPTVVESNLERTRSRSAEKPEDSVTAEDKNTEDDPEWSGSKKTKKGKKNRRSSNWDAENETVSQNAFDGGESNNALDAAAVTSQIEQASSVQEDNHSRNVADKVGFDNLPETNQGTFPLGATKNHQLITDVDDFSSTKESKASHRQTESELADNENKVALLTYDDESAWKNEPEQESTEQLVATLNQDPTMADDDLVWSSSKKSKKGKKKRLSTLQQAEFASDQMDTKLAKNLEASDTALPENRSSTETQLAASTIPTVDDYFAKGSENSNLYQEKPLEAVTNAEEGENIKEVTQQPLDDEVKETAEEDDFGGWATTKKSKKDKKGKKKQKYSDEDPAPSREVITEGAGTAQPTGDISLGTAQPTSWGVLKSGQIDDSAHGIRSNLADDEAMLSGRDRGLEEAPSLAKATDYTELSQSTSQDAQIKQSEDIENTLQRSSDDLQHNKDPVLLQATDQQVDSVPQERSNEPPSDEFWEVPTKKKGKKNKQKGMIVAAVEQDTPESKHENSLTNQEASANSEKLDVLDDREDGAGREASRNAEIIPSASMDPSLATAGYSGEAEYARSIVDEPLGVQVQPEQIAHLPPTGAIDDAQDILLNTSDKKSKRKFGSEDTEAQKSATRSQQDSSLTRAAKSASKVGTGIAIFEGMQRAASMSEDQPPKKNRKTSKEAAEPLPAVFDDQDHLYSDHQYDEPSEIHPAFRDSALQMESPIPPSNRESVRDSGFQDANPNTLNVSVEVDPHYDVVVSSPADAHTSVDRIHTEHEIHDHGTQSLSSRGLLPVEESFPITATMQEHSAALSRSSPVARDEINESQGQIAKDAISTSPIPHNKSIFGGQIGYSSDRDLNSLRSPPMTPTGFSTSHQPLTTIAEASPDDVKRTQSPSEAEHKLSRRSGTRRLKSPNPENPRQLGLISTEDLISRLSWPEFDEEGQTINTSQGRNKDQKARPVSHIDTNQSQDRRSISGNSIESNESINAIIRSSPATVTPPLRRVDRSLSSDLRLANRRQELSPTLEENNAKLDSTKENKTQVNPEFSGEGLASSSTYDPLKDKGKGRSAMMADVYEGYGDMGGSPRSPTRPNSIRRRQSLQILDLETRLDQLVSENRLLLDAKNRAERNLEQSMHDGDQQNQAHRDAISTRDQYLQQKDEELVSLKQTLQSLQDEVARLGDANRSINGNEQDDWQQHYEDLMADHTATREQLEEQSTELEELKNKHTSLSGGMEAIVANEVRLALQAKDAELEQIRSELLAAKQQVRQLQLEIMAARREDDGTADRDEDYFDTKCEDLCKQVQQFILRYSKFSDMRICRTMAEVQDEKITDRFDTSILDGTDVDIYLADRIKRRDVFMSVTMSLMWEFIFTRYLFGMDREQRQKLKYLEKTLLEVGPPAAVNKWRATTLAMLSKREAFQAQREQDTEAVVSEILRTLGAFLPPPANLRDQITDSLRKVVSFAVDLSVEMRTQKAEYIMLPPLQPEFNLQGDLETMVYFNAASMNERSGAHPDYKALEEQEAVVRIVLFPLVIKQGDGEGKTNEQEVICPAQVLIADDTPNESGAGRKNVRAVSAQGNRSVQSFAPSHMDGTMI</sequence>
<evidence type="ECO:0000313" key="3">
    <source>
        <dbReference type="EMBL" id="CAF9903179.1"/>
    </source>
</evidence>
<feature type="compositionally biased region" description="Basic and acidic residues" evidence="2">
    <location>
        <begin position="2904"/>
        <end position="2915"/>
    </location>
</feature>
<comment type="caution">
    <text evidence="3">The sequence shown here is derived from an EMBL/GenBank/DDBJ whole genome shotgun (WGS) entry which is preliminary data.</text>
</comment>
<feature type="region of interest" description="Disordered" evidence="2">
    <location>
        <begin position="923"/>
        <end position="966"/>
    </location>
</feature>
<feature type="compositionally biased region" description="Polar residues" evidence="2">
    <location>
        <begin position="1870"/>
        <end position="1882"/>
    </location>
</feature>
<dbReference type="EMBL" id="CAJPDQ010000001">
    <property type="protein sequence ID" value="CAF9903179.1"/>
    <property type="molecule type" value="Genomic_DNA"/>
</dbReference>
<reference evidence="3" key="1">
    <citation type="submission" date="2021-03" db="EMBL/GenBank/DDBJ databases">
        <authorList>
            <person name="Tagirdzhanova G."/>
        </authorList>
    </citation>
    <scope>NUCLEOTIDE SEQUENCE</scope>
</reference>
<feature type="compositionally biased region" description="Basic residues" evidence="2">
    <location>
        <begin position="2778"/>
        <end position="2788"/>
    </location>
</feature>
<feature type="compositionally biased region" description="Basic residues" evidence="2">
    <location>
        <begin position="1748"/>
        <end position="1759"/>
    </location>
</feature>
<feature type="compositionally biased region" description="Basic residues" evidence="2">
    <location>
        <begin position="1930"/>
        <end position="1940"/>
    </location>
</feature>
<feature type="compositionally biased region" description="Polar residues" evidence="2">
    <location>
        <begin position="2505"/>
        <end position="2518"/>
    </location>
</feature>
<feature type="compositionally biased region" description="Basic and acidic residues" evidence="2">
    <location>
        <begin position="821"/>
        <end position="836"/>
    </location>
</feature>
<feature type="compositionally biased region" description="Basic and acidic residues" evidence="2">
    <location>
        <begin position="243"/>
        <end position="259"/>
    </location>
</feature>
<feature type="compositionally biased region" description="Basic residues" evidence="2">
    <location>
        <begin position="2091"/>
        <end position="2101"/>
    </location>
</feature>
<feature type="compositionally biased region" description="Polar residues" evidence="2">
    <location>
        <begin position="698"/>
        <end position="710"/>
    </location>
</feature>
<feature type="region of interest" description="Disordered" evidence="2">
    <location>
        <begin position="645"/>
        <end position="680"/>
    </location>
</feature>
<feature type="compositionally biased region" description="Acidic residues" evidence="2">
    <location>
        <begin position="2187"/>
        <end position="2200"/>
    </location>
</feature>
<feature type="region of interest" description="Disordered" evidence="2">
    <location>
        <begin position="2708"/>
        <end position="2802"/>
    </location>
</feature>